<dbReference type="GO" id="GO:0031048">
    <property type="term" value="P:regulatory ncRNA-mediated heterochromatin formation"/>
    <property type="evidence" value="ECO:0007669"/>
    <property type="project" value="TreeGrafter"/>
</dbReference>
<dbReference type="OrthoDB" id="421951at2759"/>
<evidence type="ECO:0000259" key="2">
    <source>
        <dbReference type="Pfam" id="PF22749"/>
    </source>
</evidence>
<sequence>MSVPANGVPDGASEMPPRKRSLVRQATDVEDEDFCPFPSTIEDFGYFFNDFGQLRHVKTGEPYLFQVRPDDLSYNQRRYEALGDVITEHVYHILETETRLTRVTVPVNAQDDEPSSFVFASENAFTNKDRLLILIHGSGVVRAGQWSRRLIINDSLKKGTQLPYIRRAQGLGYAVIVLNTNDTHRYCETPEKHARHVWEHIVEKKVPARHIAVVAHSYGGVVAVNVAKEFFASFTHRVFAVALTDSVHSFARQKISPGVAQFFSKVGRNWVSSPESLDRPLPERFDGSVDVKRVSAGTVTHEMTSWSSFASVFEFLDTAYHRKCTENGEQK</sequence>
<feature type="domain" description="Arb2" evidence="2">
    <location>
        <begin position="37"/>
        <end position="183"/>
    </location>
</feature>
<dbReference type="AlphaFoldDB" id="A0A9J6GEP2"/>
<dbReference type="SUPFAM" id="SSF53474">
    <property type="entry name" value="alpha/beta-Hydrolases"/>
    <property type="match status" value="1"/>
</dbReference>
<dbReference type="InterPro" id="IPR053858">
    <property type="entry name" value="Arb2_dom"/>
</dbReference>
<gene>
    <name evidence="3" type="ORF">HPB48_008099</name>
</gene>
<evidence type="ECO:0000313" key="3">
    <source>
        <dbReference type="EMBL" id="KAH9373667.1"/>
    </source>
</evidence>
<name>A0A9J6GEP2_HAELO</name>
<feature type="domain" description="Arb2" evidence="2">
    <location>
        <begin position="187"/>
        <end position="275"/>
    </location>
</feature>
<comment type="caution">
    <text evidence="3">The sequence shown here is derived from an EMBL/GenBank/DDBJ whole genome shotgun (WGS) entry which is preliminary data.</text>
</comment>
<feature type="region of interest" description="Disordered" evidence="1">
    <location>
        <begin position="1"/>
        <end position="25"/>
    </location>
</feature>
<dbReference type="InterPro" id="IPR048263">
    <property type="entry name" value="Arb2"/>
</dbReference>
<dbReference type="VEuPathDB" id="VectorBase:HLOH_056222"/>
<dbReference type="Proteomes" id="UP000821853">
    <property type="component" value="Chromosome 4"/>
</dbReference>
<dbReference type="Pfam" id="PF22749">
    <property type="entry name" value="Arb2"/>
    <property type="match status" value="2"/>
</dbReference>
<organism evidence="3 4">
    <name type="scientific">Haemaphysalis longicornis</name>
    <name type="common">Bush tick</name>
    <dbReference type="NCBI Taxonomy" id="44386"/>
    <lineage>
        <taxon>Eukaryota</taxon>
        <taxon>Metazoa</taxon>
        <taxon>Ecdysozoa</taxon>
        <taxon>Arthropoda</taxon>
        <taxon>Chelicerata</taxon>
        <taxon>Arachnida</taxon>
        <taxon>Acari</taxon>
        <taxon>Parasitiformes</taxon>
        <taxon>Ixodida</taxon>
        <taxon>Ixodoidea</taxon>
        <taxon>Ixodidae</taxon>
        <taxon>Haemaphysalinae</taxon>
        <taxon>Haemaphysalis</taxon>
    </lineage>
</organism>
<proteinExistence type="predicted"/>
<reference evidence="3 4" key="1">
    <citation type="journal article" date="2020" name="Cell">
        <title>Large-Scale Comparative Analyses of Tick Genomes Elucidate Their Genetic Diversity and Vector Capacities.</title>
        <authorList>
            <consortium name="Tick Genome and Microbiome Consortium (TIGMIC)"/>
            <person name="Jia N."/>
            <person name="Wang J."/>
            <person name="Shi W."/>
            <person name="Du L."/>
            <person name="Sun Y."/>
            <person name="Zhan W."/>
            <person name="Jiang J.F."/>
            <person name="Wang Q."/>
            <person name="Zhang B."/>
            <person name="Ji P."/>
            <person name="Bell-Sakyi L."/>
            <person name="Cui X.M."/>
            <person name="Yuan T.T."/>
            <person name="Jiang B.G."/>
            <person name="Yang W.F."/>
            <person name="Lam T.T."/>
            <person name="Chang Q.C."/>
            <person name="Ding S.J."/>
            <person name="Wang X.J."/>
            <person name="Zhu J.G."/>
            <person name="Ruan X.D."/>
            <person name="Zhao L."/>
            <person name="Wei J.T."/>
            <person name="Ye R.Z."/>
            <person name="Que T.C."/>
            <person name="Du C.H."/>
            <person name="Zhou Y.H."/>
            <person name="Cheng J.X."/>
            <person name="Dai P.F."/>
            <person name="Guo W.B."/>
            <person name="Han X.H."/>
            <person name="Huang E.J."/>
            <person name="Li L.F."/>
            <person name="Wei W."/>
            <person name="Gao Y.C."/>
            <person name="Liu J.Z."/>
            <person name="Shao H.Z."/>
            <person name="Wang X."/>
            <person name="Wang C.C."/>
            <person name="Yang T.C."/>
            <person name="Huo Q.B."/>
            <person name="Li W."/>
            <person name="Chen H.Y."/>
            <person name="Chen S.E."/>
            <person name="Zhou L.G."/>
            <person name="Ni X.B."/>
            <person name="Tian J.H."/>
            <person name="Sheng Y."/>
            <person name="Liu T."/>
            <person name="Pan Y.S."/>
            <person name="Xia L.Y."/>
            <person name="Li J."/>
            <person name="Zhao F."/>
            <person name="Cao W.C."/>
        </authorList>
    </citation>
    <scope>NUCLEOTIDE SEQUENCE [LARGE SCALE GENOMIC DNA]</scope>
    <source>
        <strain evidence="3">HaeL-2018</strain>
    </source>
</reference>
<evidence type="ECO:0000256" key="1">
    <source>
        <dbReference type="SAM" id="MobiDB-lite"/>
    </source>
</evidence>
<dbReference type="InterPro" id="IPR029058">
    <property type="entry name" value="AB_hydrolase_fold"/>
</dbReference>
<dbReference type="GO" id="GO:0005634">
    <property type="term" value="C:nucleus"/>
    <property type="evidence" value="ECO:0007669"/>
    <property type="project" value="TreeGrafter"/>
</dbReference>
<dbReference type="PANTHER" id="PTHR21357">
    <property type="entry name" value="FAM172 FAMILY PROTEIN HOMOLOG CG10038"/>
    <property type="match status" value="1"/>
</dbReference>
<dbReference type="Gene3D" id="3.40.50.1820">
    <property type="entry name" value="alpha/beta hydrolase"/>
    <property type="match status" value="1"/>
</dbReference>
<accession>A0A9J6GEP2</accession>
<dbReference type="PANTHER" id="PTHR21357:SF4">
    <property type="entry name" value="FAM172 FAMILY PROTEIN HOMOLOG CG10038"/>
    <property type="match status" value="1"/>
</dbReference>
<dbReference type="EMBL" id="JABSTR010000006">
    <property type="protein sequence ID" value="KAH9373667.1"/>
    <property type="molecule type" value="Genomic_DNA"/>
</dbReference>
<dbReference type="OMA" id="QWSQQAI"/>
<protein>
    <recommendedName>
        <fullName evidence="2">Arb2 domain-containing protein</fullName>
    </recommendedName>
</protein>
<keyword evidence="4" id="KW-1185">Reference proteome</keyword>
<evidence type="ECO:0000313" key="4">
    <source>
        <dbReference type="Proteomes" id="UP000821853"/>
    </source>
</evidence>
<dbReference type="GO" id="GO:0035197">
    <property type="term" value="F:siRNA binding"/>
    <property type="evidence" value="ECO:0007669"/>
    <property type="project" value="TreeGrafter"/>
</dbReference>